<evidence type="ECO:0000313" key="1">
    <source>
        <dbReference type="EMBL" id="MEI4802825.1"/>
    </source>
</evidence>
<keyword evidence="2" id="KW-1185">Reference proteome</keyword>
<protein>
    <submittedName>
        <fullName evidence="1">Uncharacterized protein</fullName>
    </submittedName>
</protein>
<gene>
    <name evidence="1" type="ORF">WAZ07_16190</name>
</gene>
<reference evidence="1 2" key="1">
    <citation type="submission" date="2024-01" db="EMBL/GenBank/DDBJ databases">
        <title>Seven novel Bacillus-like species.</title>
        <authorList>
            <person name="Liu G."/>
        </authorList>
    </citation>
    <scope>NUCLEOTIDE SEQUENCE [LARGE SCALE GENOMIC DNA]</scope>
    <source>
        <strain evidence="1 2">FJAT-51639</strain>
    </source>
</reference>
<evidence type="ECO:0000313" key="2">
    <source>
        <dbReference type="Proteomes" id="UP001372526"/>
    </source>
</evidence>
<sequence>MFDLFKVGDWCDICGDKIESFEMRSMYIEGCEKTLCQKCCDEIDKSVKVVDFYVMQDVMKKLIELFGRNKVQQFNLTAAEQFVKENDISMKIEKRGGRFHQE</sequence>
<dbReference type="EMBL" id="JBAWSX010000009">
    <property type="protein sequence ID" value="MEI4802825.1"/>
    <property type="molecule type" value="Genomic_DNA"/>
</dbReference>
<name>A0ABU8FJG5_9BACI</name>
<dbReference type="Proteomes" id="UP001372526">
    <property type="component" value="Unassembled WGS sequence"/>
</dbReference>
<accession>A0ABU8FJG5</accession>
<comment type="caution">
    <text evidence="1">The sequence shown here is derived from an EMBL/GenBank/DDBJ whole genome shotgun (WGS) entry which is preliminary data.</text>
</comment>
<dbReference type="RefSeq" id="WP_336473279.1">
    <property type="nucleotide sequence ID" value="NZ_JBAWSX010000009.1"/>
</dbReference>
<organism evidence="1 2">
    <name type="scientific">Bacillus bruguierae</name>
    <dbReference type="NCBI Taxonomy" id="3127667"/>
    <lineage>
        <taxon>Bacteria</taxon>
        <taxon>Bacillati</taxon>
        <taxon>Bacillota</taxon>
        <taxon>Bacilli</taxon>
        <taxon>Bacillales</taxon>
        <taxon>Bacillaceae</taxon>
        <taxon>Bacillus</taxon>
    </lineage>
</organism>
<proteinExistence type="predicted"/>